<dbReference type="Proteomes" id="UP000199323">
    <property type="component" value="Unassembled WGS sequence"/>
</dbReference>
<dbReference type="RefSeq" id="WP_093713833.1">
    <property type="nucleotide sequence ID" value="NZ_FONG01000007.1"/>
</dbReference>
<comment type="similarity">
    <text evidence="2">Belongs to the pterin-4-alpha-carbinolamine dehydratase family.</text>
</comment>
<dbReference type="EMBL" id="FONG01000007">
    <property type="protein sequence ID" value="SFF00614.1"/>
    <property type="molecule type" value="Genomic_DNA"/>
</dbReference>
<dbReference type="SUPFAM" id="SSF55248">
    <property type="entry name" value="PCD-like"/>
    <property type="match status" value="1"/>
</dbReference>
<gene>
    <name evidence="6" type="ORF">SAMN05216251_107179</name>
</gene>
<accession>A0A1I2F594</accession>
<dbReference type="GO" id="GO:0006729">
    <property type="term" value="P:tetrahydrobiopterin biosynthetic process"/>
    <property type="evidence" value="ECO:0007669"/>
    <property type="project" value="InterPro"/>
</dbReference>
<comment type="catalytic activity">
    <reaction evidence="1">
        <text>(4aS,6R)-4a-hydroxy-L-erythro-5,6,7,8-tetrahydrobiopterin = (6R)-L-erythro-6,7-dihydrobiopterin + H2O</text>
        <dbReference type="Rhea" id="RHEA:11920"/>
        <dbReference type="ChEBI" id="CHEBI:15377"/>
        <dbReference type="ChEBI" id="CHEBI:15642"/>
        <dbReference type="ChEBI" id="CHEBI:43120"/>
        <dbReference type="EC" id="4.2.1.96"/>
    </reaction>
</comment>
<evidence type="ECO:0000256" key="5">
    <source>
        <dbReference type="ARBA" id="ARBA00023239"/>
    </source>
</evidence>
<reference evidence="7" key="1">
    <citation type="submission" date="2016-10" db="EMBL/GenBank/DDBJ databases">
        <authorList>
            <person name="Varghese N."/>
            <person name="Submissions S."/>
        </authorList>
    </citation>
    <scope>NUCLEOTIDE SEQUENCE [LARGE SCALE GENOMIC DNA]</scope>
    <source>
        <strain evidence="7">CGMCC 4.3510</strain>
    </source>
</reference>
<proteinExistence type="inferred from homology"/>
<dbReference type="AlphaFoldDB" id="A0A1I2F594"/>
<dbReference type="Pfam" id="PF01329">
    <property type="entry name" value="Pterin_4a"/>
    <property type="match status" value="1"/>
</dbReference>
<evidence type="ECO:0000256" key="4">
    <source>
        <dbReference type="ARBA" id="ARBA00021735"/>
    </source>
</evidence>
<evidence type="ECO:0000256" key="3">
    <source>
        <dbReference type="ARBA" id="ARBA00013252"/>
    </source>
</evidence>
<evidence type="ECO:0000256" key="1">
    <source>
        <dbReference type="ARBA" id="ARBA00001554"/>
    </source>
</evidence>
<organism evidence="6 7">
    <name type="scientific">Actinacidiphila alni</name>
    <dbReference type="NCBI Taxonomy" id="380248"/>
    <lineage>
        <taxon>Bacteria</taxon>
        <taxon>Bacillati</taxon>
        <taxon>Actinomycetota</taxon>
        <taxon>Actinomycetes</taxon>
        <taxon>Kitasatosporales</taxon>
        <taxon>Streptomycetaceae</taxon>
        <taxon>Actinacidiphila</taxon>
    </lineage>
</organism>
<dbReference type="STRING" id="380248.SAMN05216251_107179"/>
<dbReference type="OrthoDB" id="15077at2"/>
<evidence type="ECO:0000256" key="2">
    <source>
        <dbReference type="ARBA" id="ARBA00006472"/>
    </source>
</evidence>
<dbReference type="GO" id="GO:0008124">
    <property type="term" value="F:4-alpha-hydroxytetrahydrobiopterin dehydratase activity"/>
    <property type="evidence" value="ECO:0007669"/>
    <property type="project" value="UniProtKB-EC"/>
</dbReference>
<dbReference type="EC" id="4.2.1.96" evidence="3"/>
<keyword evidence="5" id="KW-0456">Lyase</keyword>
<evidence type="ECO:0000313" key="7">
    <source>
        <dbReference type="Proteomes" id="UP000199323"/>
    </source>
</evidence>
<dbReference type="InterPro" id="IPR001533">
    <property type="entry name" value="Pterin_deHydtase"/>
</dbReference>
<dbReference type="CDD" id="cd00488">
    <property type="entry name" value="PCD_DCoH"/>
    <property type="match status" value="1"/>
</dbReference>
<protein>
    <recommendedName>
        <fullName evidence="4">Putative pterin-4-alpha-carbinolamine dehydratase</fullName>
        <ecNumber evidence="3">4.2.1.96</ecNumber>
    </recommendedName>
</protein>
<evidence type="ECO:0000313" key="6">
    <source>
        <dbReference type="EMBL" id="SFF00614.1"/>
    </source>
</evidence>
<name>A0A1I2F594_9ACTN</name>
<sequence length="106" mass="11295">MPYAEPLPPHEISLRLAELPGWEVVPGPGDAATLRRTYHLPHLPAAIFALHIAGIQAELDHHSDLTLGYDTLSVSVTTHAAGGRLTPKDFALATRIHSVAPAHSAT</sequence>
<keyword evidence="7" id="KW-1185">Reference proteome</keyword>
<dbReference type="Gene3D" id="3.30.1360.20">
    <property type="entry name" value="Transcriptional coactivator/pterin dehydratase"/>
    <property type="match status" value="1"/>
</dbReference>
<dbReference type="InterPro" id="IPR036428">
    <property type="entry name" value="PCD_sf"/>
</dbReference>